<accession>A0A8S5NW90</accession>
<dbReference type="Gene3D" id="2.40.50.140">
    <property type="entry name" value="Nucleic acid-binding proteins"/>
    <property type="match status" value="1"/>
</dbReference>
<dbReference type="Pfam" id="PF10991">
    <property type="entry name" value="Enc34_ssDNA-bd"/>
    <property type="match status" value="1"/>
</dbReference>
<reference evidence="1" key="1">
    <citation type="journal article" date="2021" name="Proc. Natl. Acad. Sci. U.S.A.">
        <title>A Catalog of Tens of Thousands of Viruses from Human Metagenomes Reveals Hidden Associations with Chronic Diseases.</title>
        <authorList>
            <person name="Tisza M.J."/>
            <person name="Buck C.B."/>
        </authorList>
    </citation>
    <scope>NUCLEOTIDE SEQUENCE</scope>
    <source>
        <strain evidence="1">Ctiu99</strain>
    </source>
</reference>
<dbReference type="InterPro" id="IPR012340">
    <property type="entry name" value="NA-bd_OB-fold"/>
</dbReference>
<name>A0A8S5NW90_9CAUD</name>
<evidence type="ECO:0000313" key="1">
    <source>
        <dbReference type="EMBL" id="DAD98243.1"/>
    </source>
</evidence>
<dbReference type="InterPro" id="IPR022595">
    <property type="entry name" value="Enc34_ssDNA-bd"/>
</dbReference>
<protein>
    <submittedName>
        <fullName evidence="1">DNA helix destabilizing protein</fullName>
    </submittedName>
</protein>
<dbReference type="EMBL" id="BK015257">
    <property type="protein sequence ID" value="DAD98243.1"/>
    <property type="molecule type" value="Genomic_DNA"/>
</dbReference>
<proteinExistence type="predicted"/>
<sequence>MNSVRITTGKVRLSYANIWAPKSFDGQPEKYSCSLIIPKSDTKTVGRIREAIKTLLADKDVQTKLGGKTKGLKMPLRDGDTDREDDPNYADCYFINASATPEHRPLILDRDKNEVLDQSEVYSGCYCQASISLYAFNSNGNKGIGCGLRGIRKLADGEPLGGSVVTADEFDDDDIDDTDDIF</sequence>
<dbReference type="SUPFAM" id="SSF50249">
    <property type="entry name" value="Nucleic acid-binding proteins"/>
    <property type="match status" value="1"/>
</dbReference>
<organism evidence="1">
    <name type="scientific">Myoviridae sp. ctiu99</name>
    <dbReference type="NCBI Taxonomy" id="2825158"/>
    <lineage>
        <taxon>Viruses</taxon>
        <taxon>Duplodnaviria</taxon>
        <taxon>Heunggongvirae</taxon>
        <taxon>Uroviricota</taxon>
        <taxon>Caudoviricetes</taxon>
    </lineage>
</organism>